<dbReference type="Proteomes" id="UP001303760">
    <property type="component" value="Unassembled WGS sequence"/>
</dbReference>
<feature type="region of interest" description="Disordered" evidence="1">
    <location>
        <begin position="1"/>
        <end position="47"/>
    </location>
</feature>
<sequence>MSHRRSLRSRRTAQTAEFERRTRSRSHFSDTESSLAGGSTSRSHTSRKVHKITELLSWLGPRNPLPAGISGDDVVWLMDNVAFRDHKGAWQAEFVAATFDQQPSEKVVDIVGDIADKVGLSSGELQEEAIERRIGPFVMCILPGRQIKVNFNGSTPLKLGPTGRNGISSELKALPAVAGGSVVRSTADVPMGVVGMLEMKTVFAEPDGWAVISDVDDTIKVTQTSDPIGILRSTFVSEPTPVAGMPDLYSRIQDLVKPSAPWFYLSASPYNLYPFLRSFRDAYYPHGQLILSVSGLLQSLTMETERYKVDRMEKIHRWLPRRKMICIGDSTQSDPEAYGDIARSFPGWIKLILIRKVNDIAAIGIEEKNEPERFEKAFDGLPRNLWHVFEDPAGCLQLVQQVVEEN</sequence>
<name>A0AAN7C301_9PEZI</name>
<dbReference type="GO" id="GO:0008195">
    <property type="term" value="F:phosphatidate phosphatase activity"/>
    <property type="evidence" value="ECO:0007669"/>
    <property type="project" value="InterPro"/>
</dbReference>
<evidence type="ECO:0000313" key="3">
    <source>
        <dbReference type="EMBL" id="KAK4234429.1"/>
    </source>
</evidence>
<dbReference type="EMBL" id="MU860371">
    <property type="protein sequence ID" value="KAK4234429.1"/>
    <property type="molecule type" value="Genomic_DNA"/>
</dbReference>
<organism evidence="3 4">
    <name type="scientific">Achaetomium macrosporum</name>
    <dbReference type="NCBI Taxonomy" id="79813"/>
    <lineage>
        <taxon>Eukaryota</taxon>
        <taxon>Fungi</taxon>
        <taxon>Dikarya</taxon>
        <taxon>Ascomycota</taxon>
        <taxon>Pezizomycotina</taxon>
        <taxon>Sordariomycetes</taxon>
        <taxon>Sordariomycetidae</taxon>
        <taxon>Sordariales</taxon>
        <taxon>Chaetomiaceae</taxon>
        <taxon>Achaetomium</taxon>
    </lineage>
</organism>
<reference evidence="3" key="1">
    <citation type="journal article" date="2023" name="Mol. Phylogenet. Evol.">
        <title>Genome-scale phylogeny and comparative genomics of the fungal order Sordariales.</title>
        <authorList>
            <person name="Hensen N."/>
            <person name="Bonometti L."/>
            <person name="Westerberg I."/>
            <person name="Brannstrom I.O."/>
            <person name="Guillou S."/>
            <person name="Cros-Aarteil S."/>
            <person name="Calhoun S."/>
            <person name="Haridas S."/>
            <person name="Kuo A."/>
            <person name="Mondo S."/>
            <person name="Pangilinan J."/>
            <person name="Riley R."/>
            <person name="LaButti K."/>
            <person name="Andreopoulos B."/>
            <person name="Lipzen A."/>
            <person name="Chen C."/>
            <person name="Yan M."/>
            <person name="Daum C."/>
            <person name="Ng V."/>
            <person name="Clum A."/>
            <person name="Steindorff A."/>
            <person name="Ohm R.A."/>
            <person name="Martin F."/>
            <person name="Silar P."/>
            <person name="Natvig D.O."/>
            <person name="Lalanne C."/>
            <person name="Gautier V."/>
            <person name="Ament-Velasquez S.L."/>
            <person name="Kruys A."/>
            <person name="Hutchinson M.I."/>
            <person name="Powell A.J."/>
            <person name="Barry K."/>
            <person name="Miller A.N."/>
            <person name="Grigoriev I.V."/>
            <person name="Debuchy R."/>
            <person name="Gladieux P."/>
            <person name="Hiltunen Thoren M."/>
            <person name="Johannesson H."/>
        </authorList>
    </citation>
    <scope>NUCLEOTIDE SEQUENCE</scope>
    <source>
        <strain evidence="3">CBS 532.94</strain>
    </source>
</reference>
<dbReference type="InterPro" id="IPR052935">
    <property type="entry name" value="Mg2+_PAP"/>
</dbReference>
<protein>
    <submittedName>
        <fullName evidence="3">Phosphatidate phosphatase APP1</fullName>
    </submittedName>
</protein>
<reference evidence="3" key="2">
    <citation type="submission" date="2023-05" db="EMBL/GenBank/DDBJ databases">
        <authorList>
            <consortium name="Lawrence Berkeley National Laboratory"/>
            <person name="Steindorff A."/>
            <person name="Hensen N."/>
            <person name="Bonometti L."/>
            <person name="Westerberg I."/>
            <person name="Brannstrom I.O."/>
            <person name="Guillou S."/>
            <person name="Cros-Aarteil S."/>
            <person name="Calhoun S."/>
            <person name="Haridas S."/>
            <person name="Kuo A."/>
            <person name="Mondo S."/>
            <person name="Pangilinan J."/>
            <person name="Riley R."/>
            <person name="Labutti K."/>
            <person name="Andreopoulos B."/>
            <person name="Lipzen A."/>
            <person name="Chen C."/>
            <person name="Yanf M."/>
            <person name="Daum C."/>
            <person name="Ng V."/>
            <person name="Clum A."/>
            <person name="Ohm R."/>
            <person name="Martin F."/>
            <person name="Silar P."/>
            <person name="Natvig D."/>
            <person name="Lalanne C."/>
            <person name="Gautier V."/>
            <person name="Ament-Velasquez S.L."/>
            <person name="Kruys A."/>
            <person name="Hutchinson M.I."/>
            <person name="Powell A.J."/>
            <person name="Barry K."/>
            <person name="Miller A.N."/>
            <person name="Grigoriev I.V."/>
            <person name="Debuchy R."/>
            <person name="Gladieux P."/>
            <person name="Thoren M.H."/>
            <person name="Johannesson H."/>
        </authorList>
    </citation>
    <scope>NUCLEOTIDE SEQUENCE</scope>
    <source>
        <strain evidence="3">CBS 532.94</strain>
    </source>
</reference>
<dbReference type="Pfam" id="PF09949">
    <property type="entry name" value="APP1_cat"/>
    <property type="match status" value="1"/>
</dbReference>
<dbReference type="GO" id="GO:0030479">
    <property type="term" value="C:actin cortical patch"/>
    <property type="evidence" value="ECO:0007669"/>
    <property type="project" value="TreeGrafter"/>
</dbReference>
<evidence type="ECO:0000313" key="4">
    <source>
        <dbReference type="Proteomes" id="UP001303760"/>
    </source>
</evidence>
<comment type="caution">
    <text evidence="3">The sequence shown here is derived from an EMBL/GenBank/DDBJ whole genome shotgun (WGS) entry which is preliminary data.</text>
</comment>
<evidence type="ECO:0000259" key="2">
    <source>
        <dbReference type="Pfam" id="PF09949"/>
    </source>
</evidence>
<feature type="compositionally biased region" description="Basic residues" evidence="1">
    <location>
        <begin position="1"/>
        <end position="11"/>
    </location>
</feature>
<gene>
    <name evidence="3" type="ORF">C8A03DRAFT_47238</name>
</gene>
<feature type="domain" description="Phosphatidate phosphatase APP1 catalytic" evidence="2">
    <location>
        <begin position="209"/>
        <end position="356"/>
    </location>
</feature>
<dbReference type="PANTHER" id="PTHR28208">
    <property type="entry name" value="PHOSPHATIDATE PHOSPHATASE APP1"/>
    <property type="match status" value="1"/>
</dbReference>
<feature type="compositionally biased region" description="Polar residues" evidence="1">
    <location>
        <begin position="31"/>
        <end position="43"/>
    </location>
</feature>
<proteinExistence type="predicted"/>
<dbReference type="AlphaFoldDB" id="A0AAN7C301"/>
<keyword evidence="4" id="KW-1185">Reference proteome</keyword>
<accession>A0AAN7C301</accession>
<dbReference type="PANTHER" id="PTHR28208:SF1">
    <property type="entry name" value="FILAMENT ORGANIZATION PROTEIN APP1-LIKE, PUTATIVE (AFU_ORTHOLOGUE AFUA_1G06650)-RELATED"/>
    <property type="match status" value="1"/>
</dbReference>
<dbReference type="InterPro" id="IPR019236">
    <property type="entry name" value="APP1_cat"/>
</dbReference>
<evidence type="ECO:0000256" key="1">
    <source>
        <dbReference type="SAM" id="MobiDB-lite"/>
    </source>
</evidence>